<dbReference type="EMBL" id="MT000983">
    <property type="protein sequence ID" value="QPK77440.1"/>
    <property type="molecule type" value="Genomic_DNA"/>
</dbReference>
<organism evidence="8">
    <name type="scientific">Hirudo verbana</name>
    <dbReference type="NCBI Taxonomy" id="311461"/>
    <lineage>
        <taxon>Eukaryota</taxon>
        <taxon>Metazoa</taxon>
        <taxon>Spiralia</taxon>
        <taxon>Lophotrochozoa</taxon>
        <taxon>Annelida</taxon>
        <taxon>Clitellata</taxon>
        <taxon>Hirudinea</taxon>
        <taxon>Hirudinida</taxon>
        <taxon>Hirudiniformes</taxon>
        <taxon>Hirudinidae</taxon>
        <taxon>Hirudo</taxon>
    </lineage>
</organism>
<keyword evidence="6" id="KW-0732">Signal</keyword>
<feature type="signal peptide" evidence="6">
    <location>
        <begin position="1"/>
        <end position="16"/>
    </location>
</feature>
<comment type="subcellular location">
    <subcellularLocation>
        <location evidence="1">Secreted</location>
    </subcellularLocation>
</comment>
<evidence type="ECO:0000313" key="8">
    <source>
        <dbReference type="EMBL" id="QPK77440.1"/>
    </source>
</evidence>
<comment type="similarity">
    <text evidence="2">Belongs to the protease inhibitor I15 (antistasin) family.</text>
</comment>
<evidence type="ECO:0000256" key="3">
    <source>
        <dbReference type="ARBA" id="ARBA00022525"/>
    </source>
</evidence>
<protein>
    <submittedName>
        <fullName evidence="8">Antistasin-like factor A</fullName>
    </submittedName>
</protein>
<keyword evidence="5" id="KW-0722">Serine protease inhibitor</keyword>
<keyword evidence="3" id="KW-0964">Secreted</keyword>
<dbReference type="AlphaFoldDB" id="A0A7T0KAU5"/>
<name>A0A7T0KAU5_9ANNE</name>
<keyword evidence="4" id="KW-0646">Protease inhibitor</keyword>
<dbReference type="GO" id="GO:0004867">
    <property type="term" value="F:serine-type endopeptidase inhibitor activity"/>
    <property type="evidence" value="ECO:0007669"/>
    <property type="project" value="UniProtKB-KW"/>
</dbReference>
<feature type="domain" description="Antistasin-like" evidence="7">
    <location>
        <begin position="111"/>
        <end position="135"/>
    </location>
</feature>
<evidence type="ECO:0000256" key="4">
    <source>
        <dbReference type="ARBA" id="ARBA00022690"/>
    </source>
</evidence>
<feature type="domain" description="Antistasin-like" evidence="7">
    <location>
        <begin position="55"/>
        <end position="79"/>
    </location>
</feature>
<evidence type="ECO:0000256" key="5">
    <source>
        <dbReference type="ARBA" id="ARBA00022900"/>
    </source>
</evidence>
<sequence length="150" mass="16432">MKFLIAVLYCFVVASSEDPFLEGANLCKFVECPVGTACGPTGECVPFPSEPEQDCPRVMCTLACEFGFKVKNGCPICACRRKPFKNCLFADVRCPVGEECDPFSGLCVPKCPTIRCMLACEHGFKIVNGCPICACERESFKFLAEESKEV</sequence>
<dbReference type="GO" id="GO:0005576">
    <property type="term" value="C:extracellular region"/>
    <property type="evidence" value="ECO:0007669"/>
    <property type="project" value="UniProtKB-SubCell"/>
</dbReference>
<evidence type="ECO:0000256" key="6">
    <source>
        <dbReference type="SAM" id="SignalP"/>
    </source>
</evidence>
<evidence type="ECO:0000256" key="1">
    <source>
        <dbReference type="ARBA" id="ARBA00004613"/>
    </source>
</evidence>
<proteinExistence type="inferred from homology"/>
<evidence type="ECO:0000256" key="2">
    <source>
        <dbReference type="ARBA" id="ARBA00008768"/>
    </source>
</evidence>
<dbReference type="Gene3D" id="2.10.22.10">
    <property type="entry name" value="Antistasin, domain 1"/>
    <property type="match status" value="2"/>
</dbReference>
<accession>A0A7T0KAU5</accession>
<evidence type="ECO:0000259" key="7">
    <source>
        <dbReference type="Pfam" id="PF02822"/>
    </source>
</evidence>
<dbReference type="Pfam" id="PF02822">
    <property type="entry name" value="Antistasin"/>
    <property type="match status" value="2"/>
</dbReference>
<dbReference type="InterPro" id="IPR004094">
    <property type="entry name" value="Antistasin-like"/>
</dbReference>
<feature type="chain" id="PRO_5030583783" evidence="6">
    <location>
        <begin position="17"/>
        <end position="150"/>
    </location>
</feature>
<reference evidence="8" key="1">
    <citation type="submission" date="2020-01" db="EMBL/GenBank/DDBJ databases">
        <authorList>
            <person name="Gaasterland T."/>
            <person name="Baker M."/>
            <person name="Edsall L."/>
            <person name="Macagno E.R."/>
        </authorList>
    </citation>
    <scope>NUCLEOTIDE SEQUENCE</scope>
</reference>